<dbReference type="Proteomes" id="UP000800097">
    <property type="component" value="Unassembled WGS sequence"/>
</dbReference>
<protein>
    <submittedName>
        <fullName evidence="1">Uncharacterized protein</fullName>
    </submittedName>
</protein>
<dbReference type="AlphaFoldDB" id="A0A6A6JLX6"/>
<dbReference type="EMBL" id="ML986492">
    <property type="protein sequence ID" value="KAF2276656.1"/>
    <property type="molecule type" value="Genomic_DNA"/>
</dbReference>
<keyword evidence="2" id="KW-1185">Reference proteome</keyword>
<sequence length="51" mass="5681">MAAFPPRTAPNPDCAPFMKLIWLTSSLSAACSNTTSKQPVNCIYIPKRKRR</sequence>
<dbReference type="PROSITE" id="PS51257">
    <property type="entry name" value="PROKAR_LIPOPROTEIN"/>
    <property type="match status" value="1"/>
</dbReference>
<proteinExistence type="predicted"/>
<accession>A0A6A6JLX6</accession>
<dbReference type="GeneID" id="54551444"/>
<organism evidence="1 2">
    <name type="scientific">Westerdykella ornata</name>
    <dbReference type="NCBI Taxonomy" id="318751"/>
    <lineage>
        <taxon>Eukaryota</taxon>
        <taxon>Fungi</taxon>
        <taxon>Dikarya</taxon>
        <taxon>Ascomycota</taxon>
        <taxon>Pezizomycotina</taxon>
        <taxon>Dothideomycetes</taxon>
        <taxon>Pleosporomycetidae</taxon>
        <taxon>Pleosporales</taxon>
        <taxon>Sporormiaceae</taxon>
        <taxon>Westerdykella</taxon>
    </lineage>
</organism>
<dbReference type="RefSeq" id="XP_033654195.1">
    <property type="nucleotide sequence ID" value="XM_033798269.1"/>
</dbReference>
<reference evidence="1" key="1">
    <citation type="journal article" date="2020" name="Stud. Mycol.">
        <title>101 Dothideomycetes genomes: a test case for predicting lifestyles and emergence of pathogens.</title>
        <authorList>
            <person name="Haridas S."/>
            <person name="Albert R."/>
            <person name="Binder M."/>
            <person name="Bloem J."/>
            <person name="Labutti K."/>
            <person name="Salamov A."/>
            <person name="Andreopoulos B."/>
            <person name="Baker S."/>
            <person name="Barry K."/>
            <person name="Bills G."/>
            <person name="Bluhm B."/>
            <person name="Cannon C."/>
            <person name="Castanera R."/>
            <person name="Culley D."/>
            <person name="Daum C."/>
            <person name="Ezra D."/>
            <person name="Gonzalez J."/>
            <person name="Henrissat B."/>
            <person name="Kuo A."/>
            <person name="Liang C."/>
            <person name="Lipzen A."/>
            <person name="Lutzoni F."/>
            <person name="Magnuson J."/>
            <person name="Mondo S."/>
            <person name="Nolan M."/>
            <person name="Ohm R."/>
            <person name="Pangilinan J."/>
            <person name="Park H.-J."/>
            <person name="Ramirez L."/>
            <person name="Alfaro M."/>
            <person name="Sun H."/>
            <person name="Tritt A."/>
            <person name="Yoshinaga Y."/>
            <person name="Zwiers L.-H."/>
            <person name="Turgeon B."/>
            <person name="Goodwin S."/>
            <person name="Spatafora J."/>
            <person name="Crous P."/>
            <person name="Grigoriev I."/>
        </authorList>
    </citation>
    <scope>NUCLEOTIDE SEQUENCE</scope>
    <source>
        <strain evidence="1">CBS 379.55</strain>
    </source>
</reference>
<gene>
    <name evidence="1" type="ORF">EI97DRAFT_432901</name>
</gene>
<evidence type="ECO:0000313" key="2">
    <source>
        <dbReference type="Proteomes" id="UP000800097"/>
    </source>
</evidence>
<name>A0A6A6JLX6_WESOR</name>
<evidence type="ECO:0000313" key="1">
    <source>
        <dbReference type="EMBL" id="KAF2276656.1"/>
    </source>
</evidence>